<evidence type="ECO:0000313" key="4">
    <source>
        <dbReference type="Proteomes" id="UP001162156"/>
    </source>
</evidence>
<keyword evidence="4" id="KW-1185">Reference proteome</keyword>
<dbReference type="InterPro" id="IPR029058">
    <property type="entry name" value="AB_hydrolase_fold"/>
</dbReference>
<feature type="domain" description="Alpha/beta hydrolase fold-3" evidence="2">
    <location>
        <begin position="149"/>
        <end position="265"/>
    </location>
</feature>
<dbReference type="Proteomes" id="UP001162156">
    <property type="component" value="Unassembled WGS sequence"/>
</dbReference>
<accession>A0AAV8ZQN9</accession>
<organism evidence="3 4">
    <name type="scientific">Rhamnusium bicolor</name>
    <dbReference type="NCBI Taxonomy" id="1586634"/>
    <lineage>
        <taxon>Eukaryota</taxon>
        <taxon>Metazoa</taxon>
        <taxon>Ecdysozoa</taxon>
        <taxon>Arthropoda</taxon>
        <taxon>Hexapoda</taxon>
        <taxon>Insecta</taxon>
        <taxon>Pterygota</taxon>
        <taxon>Neoptera</taxon>
        <taxon>Endopterygota</taxon>
        <taxon>Coleoptera</taxon>
        <taxon>Polyphaga</taxon>
        <taxon>Cucujiformia</taxon>
        <taxon>Chrysomeloidea</taxon>
        <taxon>Cerambycidae</taxon>
        <taxon>Lepturinae</taxon>
        <taxon>Rhagiini</taxon>
        <taxon>Rhamnusium</taxon>
    </lineage>
</organism>
<name>A0AAV8ZQN9_9CUCU</name>
<keyword evidence="1" id="KW-0472">Membrane</keyword>
<feature type="transmembrane region" description="Helical" evidence="1">
    <location>
        <begin position="39"/>
        <end position="64"/>
    </location>
</feature>
<comment type="caution">
    <text evidence="3">The sequence shown here is derived from an EMBL/GenBank/DDBJ whole genome shotgun (WGS) entry which is preliminary data.</text>
</comment>
<dbReference type="AlphaFoldDB" id="A0AAV8ZQN9"/>
<feature type="non-terminal residue" evidence="3">
    <location>
        <position position="1"/>
    </location>
</feature>
<gene>
    <name evidence="3" type="ORF">NQ314_002206</name>
</gene>
<dbReference type="GO" id="GO:0005789">
    <property type="term" value="C:endoplasmic reticulum membrane"/>
    <property type="evidence" value="ECO:0007669"/>
    <property type="project" value="TreeGrafter"/>
</dbReference>
<dbReference type="Pfam" id="PF07859">
    <property type="entry name" value="Abhydrolase_3"/>
    <property type="match status" value="1"/>
</dbReference>
<proteinExistence type="predicted"/>
<dbReference type="PANTHER" id="PTHR12277:SF194">
    <property type="entry name" value="FI04476P"/>
    <property type="match status" value="1"/>
</dbReference>
<dbReference type="InterPro" id="IPR013094">
    <property type="entry name" value="AB_hydrolase_3"/>
</dbReference>
<dbReference type="GO" id="GO:0004622">
    <property type="term" value="F:phosphatidylcholine lysophospholipase activity"/>
    <property type="evidence" value="ECO:0007669"/>
    <property type="project" value="TreeGrafter"/>
</dbReference>
<keyword evidence="1" id="KW-1133">Transmembrane helix</keyword>
<keyword evidence="1" id="KW-0812">Transmembrane</keyword>
<dbReference type="EMBL" id="JANEYF010000672">
    <property type="protein sequence ID" value="KAJ8968626.1"/>
    <property type="molecule type" value="Genomic_DNA"/>
</dbReference>
<protein>
    <recommendedName>
        <fullName evidence="2">Alpha/beta hydrolase fold-3 domain-containing protein</fullName>
    </recommendedName>
</protein>
<dbReference type="GO" id="GO:0052651">
    <property type="term" value="P:monoacylglycerol catabolic process"/>
    <property type="evidence" value="ECO:0007669"/>
    <property type="project" value="TreeGrafter"/>
</dbReference>
<dbReference type="SUPFAM" id="SSF53474">
    <property type="entry name" value="alpha/beta-Hydrolases"/>
    <property type="match status" value="1"/>
</dbReference>
<evidence type="ECO:0000256" key="1">
    <source>
        <dbReference type="SAM" id="Phobius"/>
    </source>
</evidence>
<evidence type="ECO:0000259" key="2">
    <source>
        <dbReference type="Pfam" id="PF07859"/>
    </source>
</evidence>
<dbReference type="PANTHER" id="PTHR12277">
    <property type="entry name" value="ALPHA/BETA HYDROLASE DOMAIN-CONTAINING PROTEIN"/>
    <property type="match status" value="1"/>
</dbReference>
<dbReference type="GO" id="GO:0006660">
    <property type="term" value="P:phosphatidylserine catabolic process"/>
    <property type="evidence" value="ECO:0007669"/>
    <property type="project" value="TreeGrafter"/>
</dbReference>
<evidence type="ECO:0000313" key="3">
    <source>
        <dbReference type="EMBL" id="KAJ8968626.1"/>
    </source>
</evidence>
<sequence>IKMFRNNNRYDDYYLVNDMEIEEIGFDEIQKKFCTRCKIIGITIFICLLLFTFLIAFVGIPLVFMNSIGLQRLLIFTHFDLPTTEEYFETYRLPGYRNRYVTVEDVDGKTNKSLGVWQMLPVELTYKSLHDSKFDYEEALFNSNYSVLIYFHGTGEARSDNTRKYQLLRFYFHVIAFDYRKAAVVNDCIQLYKWVLNRTNSPIYIWGHSLGSALATSTAVALINSDIHPKGLILESAFTNLHEELYVHPYGMIFAWLPWFEMTILNPLHKNGFIFDTATNILNVSCPIMILHAEDDHIVPFQFGKKVT</sequence>
<reference evidence="3" key="1">
    <citation type="journal article" date="2023" name="Insect Mol. Biol.">
        <title>Genome sequencing provides insights into the evolution of gene families encoding plant cell wall-degrading enzymes in longhorned beetles.</title>
        <authorList>
            <person name="Shin N.R."/>
            <person name="Okamura Y."/>
            <person name="Kirsch R."/>
            <person name="Pauchet Y."/>
        </authorList>
    </citation>
    <scope>NUCLEOTIDE SEQUENCE</scope>
    <source>
        <strain evidence="3">RBIC_L_NR</strain>
    </source>
</reference>
<dbReference type="GO" id="GO:0047372">
    <property type="term" value="F:monoacylglycerol lipase activity"/>
    <property type="evidence" value="ECO:0007669"/>
    <property type="project" value="TreeGrafter"/>
</dbReference>
<dbReference type="Gene3D" id="3.40.50.1820">
    <property type="entry name" value="alpha/beta hydrolase"/>
    <property type="match status" value="1"/>
</dbReference>